<evidence type="ECO:0000313" key="2">
    <source>
        <dbReference type="Proteomes" id="UP000808914"/>
    </source>
</evidence>
<gene>
    <name evidence="1" type="ORF">JOD45_001161</name>
</gene>
<dbReference type="RefSeq" id="WP_205002900.1">
    <property type="nucleotide sequence ID" value="NZ_JAFBER010000005.1"/>
</dbReference>
<organism evidence="1 2">
    <name type="scientific">Scopulibacillus daqui</name>
    <dbReference type="NCBI Taxonomy" id="1469162"/>
    <lineage>
        <taxon>Bacteria</taxon>
        <taxon>Bacillati</taxon>
        <taxon>Bacillota</taxon>
        <taxon>Bacilli</taxon>
        <taxon>Bacillales</taxon>
        <taxon>Sporolactobacillaceae</taxon>
        <taxon>Scopulibacillus</taxon>
    </lineage>
</organism>
<name>A0ABS2PY32_9BACL</name>
<proteinExistence type="predicted"/>
<dbReference type="EMBL" id="JAFBER010000005">
    <property type="protein sequence ID" value="MBM7644952.1"/>
    <property type="molecule type" value="Genomic_DNA"/>
</dbReference>
<reference evidence="1 2" key="1">
    <citation type="submission" date="2021-01" db="EMBL/GenBank/DDBJ databases">
        <title>Genomic Encyclopedia of Type Strains, Phase IV (KMG-IV): sequencing the most valuable type-strain genomes for metagenomic binning, comparative biology and taxonomic classification.</title>
        <authorList>
            <person name="Goeker M."/>
        </authorList>
    </citation>
    <scope>NUCLEOTIDE SEQUENCE [LARGE SCALE GENOMIC DNA]</scope>
    <source>
        <strain evidence="1 2">DSM 28236</strain>
    </source>
</reference>
<comment type="caution">
    <text evidence="1">The sequence shown here is derived from an EMBL/GenBank/DDBJ whole genome shotgun (WGS) entry which is preliminary data.</text>
</comment>
<dbReference type="Proteomes" id="UP000808914">
    <property type="component" value="Unassembled WGS sequence"/>
</dbReference>
<sequence length="117" mass="13291">MTIKKKKGIIASLFKIFTCNDVFYDSLAHTSHAAIVKVFKFKSGNVLVTKDTSSKRLTGRTNIVIISGSHFIYIAGPAHYPARHTIVWWLSHYPHTKVIRYKSYTSVKKAASYAYNH</sequence>
<accession>A0ABS2PY32</accession>
<evidence type="ECO:0000313" key="1">
    <source>
        <dbReference type="EMBL" id="MBM7644952.1"/>
    </source>
</evidence>
<protein>
    <submittedName>
        <fullName evidence="1">Uncharacterized protein</fullName>
    </submittedName>
</protein>
<keyword evidence="2" id="KW-1185">Reference proteome</keyword>